<proteinExistence type="predicted"/>
<comment type="caution">
    <text evidence="5">The sequence shown here is derived from an EMBL/GenBank/DDBJ whole genome shotgun (WGS) entry which is preliminary data.</text>
</comment>
<feature type="domain" description="Fibronectin type-III" evidence="4">
    <location>
        <begin position="138"/>
        <end position="225"/>
    </location>
</feature>
<keyword evidence="2" id="KW-0812">Transmembrane</keyword>
<dbReference type="SMART" id="SM00060">
    <property type="entry name" value="FN3"/>
    <property type="match status" value="3"/>
</dbReference>
<keyword evidence="2" id="KW-0472">Membrane</keyword>
<feature type="domain" description="Fibronectin type-III" evidence="4">
    <location>
        <begin position="53"/>
        <end position="134"/>
    </location>
</feature>
<feature type="transmembrane region" description="Helical" evidence="2">
    <location>
        <begin position="328"/>
        <end position="348"/>
    </location>
</feature>
<dbReference type="OrthoDB" id="2486450at2"/>
<keyword evidence="6" id="KW-1185">Reference proteome</keyword>
<dbReference type="InterPro" id="IPR003961">
    <property type="entry name" value="FN3_dom"/>
</dbReference>
<dbReference type="InterPro" id="IPR036116">
    <property type="entry name" value="FN3_sf"/>
</dbReference>
<evidence type="ECO:0000313" key="6">
    <source>
        <dbReference type="Proteomes" id="UP000271256"/>
    </source>
</evidence>
<keyword evidence="1" id="KW-0677">Repeat</keyword>
<dbReference type="Pfam" id="PF00041">
    <property type="entry name" value="fn3"/>
    <property type="match status" value="3"/>
</dbReference>
<protein>
    <submittedName>
        <fullName evidence="5">Fibronectin type III domain-containing protein</fullName>
    </submittedName>
</protein>
<dbReference type="AlphaFoldDB" id="A0A494WUN7"/>
<evidence type="ECO:0000313" key="5">
    <source>
        <dbReference type="EMBL" id="RKO67159.1"/>
    </source>
</evidence>
<dbReference type="PANTHER" id="PTHR46708:SF11">
    <property type="entry name" value="RECEPTOR-TYPE TYROSINE-PROTEIN PHOSPHATASE ETA-LIKE"/>
    <property type="match status" value="1"/>
</dbReference>
<gene>
    <name evidence="5" type="ORF">D7024_09485</name>
</gene>
<dbReference type="Gene3D" id="2.60.40.10">
    <property type="entry name" value="Immunoglobulins"/>
    <property type="match status" value="3"/>
</dbReference>
<accession>A0A494WUN7</accession>
<evidence type="ECO:0000256" key="2">
    <source>
        <dbReference type="SAM" id="Phobius"/>
    </source>
</evidence>
<dbReference type="InterPro" id="IPR050991">
    <property type="entry name" value="ECM_Regulatory_Proteins"/>
</dbReference>
<dbReference type="InterPro" id="IPR013783">
    <property type="entry name" value="Ig-like_fold"/>
</dbReference>
<keyword evidence="3" id="KW-0732">Signal</keyword>
<evidence type="ECO:0000256" key="1">
    <source>
        <dbReference type="ARBA" id="ARBA00022737"/>
    </source>
</evidence>
<dbReference type="Proteomes" id="UP000271256">
    <property type="component" value="Unassembled WGS sequence"/>
</dbReference>
<dbReference type="SUPFAM" id="SSF49265">
    <property type="entry name" value="Fibronectin type III"/>
    <property type="match status" value="2"/>
</dbReference>
<keyword evidence="2" id="KW-1133">Transmembrane helix</keyword>
<evidence type="ECO:0000256" key="3">
    <source>
        <dbReference type="SAM" id="SignalP"/>
    </source>
</evidence>
<sequence length="359" mass="38483">MYQTRMIFRLVYLLEILVCVCLCLALAVAAHAEPTPVEVVNPVTISPPLPPAAPAEVTVSGVTDTEATISWSPVPYATQYSVWVDGQRWTGSTSPGVTIQGLQPSMTYTVYVTAANESGESGPSASVSFTTMPPVPTAPEKPVVTKVTDNTATVQWHPLPPDQHIQAYRVYVDGKAVADVQPQEGMQAAELTNLKPGIHTVAVSGLNANKEGPQSPAVSFTVQAVTAPTGLQMVNHSHDTIWLQWDKVSGSEKYEIYVGEQLAGTTDQTSYTLTGLQPDQEYQVSLIAVLPDGNRSQPATLQVKTLPVPEAITLSGLKERIFPYVNDAIPALVAVFAVGAAFAIARMARVPFSPFSWRV</sequence>
<evidence type="ECO:0000259" key="4">
    <source>
        <dbReference type="PROSITE" id="PS50853"/>
    </source>
</evidence>
<organism evidence="5 6">
    <name type="scientific">Desulfofundulus salinus</name>
    <dbReference type="NCBI Taxonomy" id="2419843"/>
    <lineage>
        <taxon>Bacteria</taxon>
        <taxon>Bacillati</taxon>
        <taxon>Bacillota</taxon>
        <taxon>Clostridia</taxon>
        <taxon>Eubacteriales</taxon>
        <taxon>Peptococcaceae</taxon>
        <taxon>Desulfofundulus</taxon>
    </lineage>
</organism>
<dbReference type="EMBL" id="RBWE01000001">
    <property type="protein sequence ID" value="RKO67159.1"/>
    <property type="molecule type" value="Genomic_DNA"/>
</dbReference>
<dbReference type="RefSeq" id="WP_121451573.1">
    <property type="nucleotide sequence ID" value="NZ_RBWE01000001.1"/>
</dbReference>
<feature type="chain" id="PRO_5019726174" evidence="3">
    <location>
        <begin position="33"/>
        <end position="359"/>
    </location>
</feature>
<dbReference type="PANTHER" id="PTHR46708">
    <property type="entry name" value="TENASCIN"/>
    <property type="match status" value="1"/>
</dbReference>
<dbReference type="CDD" id="cd00063">
    <property type="entry name" value="FN3"/>
    <property type="match status" value="3"/>
</dbReference>
<reference evidence="5 6" key="1">
    <citation type="submission" date="2018-10" db="EMBL/GenBank/DDBJ databases">
        <authorList>
            <person name="Grouzdev D.S."/>
            <person name="Krutkina M.S."/>
            <person name="Tourova T.P."/>
            <person name="Nazina T.N."/>
        </authorList>
    </citation>
    <scope>NUCLEOTIDE SEQUENCE [LARGE SCALE GENOMIC DNA]</scope>
    <source>
        <strain evidence="5 6">435</strain>
    </source>
</reference>
<name>A0A494WUN7_9FIRM</name>
<dbReference type="PROSITE" id="PS50853">
    <property type="entry name" value="FN3"/>
    <property type="match status" value="3"/>
</dbReference>
<feature type="signal peptide" evidence="3">
    <location>
        <begin position="1"/>
        <end position="32"/>
    </location>
</feature>
<feature type="domain" description="Fibronectin type-III" evidence="4">
    <location>
        <begin position="227"/>
        <end position="311"/>
    </location>
</feature>